<keyword evidence="3" id="KW-0804">Transcription</keyword>
<comment type="caution">
    <text evidence="5">Lacks conserved residue(s) required for the propagation of feature annotation.</text>
</comment>
<evidence type="ECO:0000313" key="8">
    <source>
        <dbReference type="Ensembl" id="ENSGWIP00000049598.1"/>
    </source>
</evidence>
<dbReference type="InterPro" id="IPR036960">
    <property type="entry name" value="T-box_sf"/>
</dbReference>
<comment type="subcellular location">
    <subcellularLocation>
        <location evidence="5">Nucleus</location>
    </subcellularLocation>
</comment>
<dbReference type="PROSITE" id="PS50252">
    <property type="entry name" value="TBOX_3"/>
    <property type="match status" value="1"/>
</dbReference>
<dbReference type="InterPro" id="IPR001699">
    <property type="entry name" value="TF_T-box"/>
</dbReference>
<dbReference type="Pfam" id="PF00907">
    <property type="entry name" value="T-box"/>
    <property type="match status" value="1"/>
</dbReference>
<dbReference type="SMART" id="SM00425">
    <property type="entry name" value="TBOX"/>
    <property type="match status" value="1"/>
</dbReference>
<dbReference type="GO" id="GO:0045893">
    <property type="term" value="P:positive regulation of DNA-templated transcription"/>
    <property type="evidence" value="ECO:0007669"/>
    <property type="project" value="InterPro"/>
</dbReference>
<evidence type="ECO:0000256" key="1">
    <source>
        <dbReference type="ARBA" id="ARBA00023015"/>
    </source>
</evidence>
<keyword evidence="1" id="KW-0805">Transcription regulation</keyword>
<dbReference type="GO" id="GO:0000785">
    <property type="term" value="C:chromatin"/>
    <property type="evidence" value="ECO:0007669"/>
    <property type="project" value="TreeGrafter"/>
</dbReference>
<accession>A0A8C5HRG2</accession>
<organism evidence="8 9">
    <name type="scientific">Gouania willdenowi</name>
    <name type="common">Blunt-snouted clingfish</name>
    <name type="synonym">Lepadogaster willdenowi</name>
    <dbReference type="NCBI Taxonomy" id="441366"/>
    <lineage>
        <taxon>Eukaryota</taxon>
        <taxon>Metazoa</taxon>
        <taxon>Chordata</taxon>
        <taxon>Craniata</taxon>
        <taxon>Vertebrata</taxon>
        <taxon>Euteleostomi</taxon>
        <taxon>Actinopterygii</taxon>
        <taxon>Neopterygii</taxon>
        <taxon>Teleostei</taxon>
        <taxon>Neoteleostei</taxon>
        <taxon>Acanthomorphata</taxon>
        <taxon>Ovalentaria</taxon>
        <taxon>Blenniimorphae</taxon>
        <taxon>Blenniiformes</taxon>
        <taxon>Gobiesocoidei</taxon>
        <taxon>Gobiesocidae</taxon>
        <taxon>Gobiesocinae</taxon>
        <taxon>Gouania</taxon>
    </lineage>
</organism>
<evidence type="ECO:0000256" key="2">
    <source>
        <dbReference type="ARBA" id="ARBA00023125"/>
    </source>
</evidence>
<evidence type="ECO:0000256" key="3">
    <source>
        <dbReference type="ARBA" id="ARBA00023163"/>
    </source>
</evidence>
<dbReference type="GO" id="GO:0000978">
    <property type="term" value="F:RNA polymerase II cis-regulatory region sequence-specific DNA binding"/>
    <property type="evidence" value="ECO:0007669"/>
    <property type="project" value="InterPro"/>
</dbReference>
<reference evidence="8" key="1">
    <citation type="submission" date="2020-06" db="EMBL/GenBank/DDBJ databases">
        <authorList>
            <consortium name="Wellcome Sanger Institute Data Sharing"/>
        </authorList>
    </citation>
    <scope>NUCLEOTIDE SEQUENCE [LARGE SCALE GENOMIC DNA]</scope>
</reference>
<dbReference type="PANTHER" id="PTHR11267:SF32">
    <property type="entry name" value="MAX GENE-ASSOCIATED PROTEIN"/>
    <property type="match status" value="1"/>
</dbReference>
<dbReference type="InterPro" id="IPR046360">
    <property type="entry name" value="T-box_DNA-bd"/>
</dbReference>
<dbReference type="GO" id="GO:0005634">
    <property type="term" value="C:nucleus"/>
    <property type="evidence" value="ECO:0007669"/>
    <property type="project" value="UniProtKB-SubCell"/>
</dbReference>
<reference evidence="8" key="3">
    <citation type="submission" date="2025-09" db="UniProtKB">
        <authorList>
            <consortium name="Ensembl"/>
        </authorList>
    </citation>
    <scope>IDENTIFICATION</scope>
</reference>
<dbReference type="Proteomes" id="UP000694680">
    <property type="component" value="Chromosome 22"/>
</dbReference>
<keyword evidence="9" id="KW-1185">Reference proteome</keyword>
<evidence type="ECO:0000256" key="6">
    <source>
        <dbReference type="SAM" id="MobiDB-lite"/>
    </source>
</evidence>
<evidence type="ECO:0000256" key="5">
    <source>
        <dbReference type="PROSITE-ProRule" id="PRU00201"/>
    </source>
</evidence>
<dbReference type="GO" id="GO:0000981">
    <property type="term" value="F:DNA-binding transcription factor activity, RNA polymerase II-specific"/>
    <property type="evidence" value="ECO:0007669"/>
    <property type="project" value="TreeGrafter"/>
</dbReference>
<dbReference type="SUPFAM" id="SSF49417">
    <property type="entry name" value="p53-like transcription factors"/>
    <property type="match status" value="1"/>
</dbReference>
<feature type="region of interest" description="Disordered" evidence="6">
    <location>
        <begin position="1"/>
        <end position="22"/>
    </location>
</feature>
<feature type="domain" description="T-box" evidence="7">
    <location>
        <begin position="45"/>
        <end position="216"/>
    </location>
</feature>
<keyword evidence="4 5" id="KW-0539">Nucleus</keyword>
<reference evidence="8" key="2">
    <citation type="submission" date="2025-08" db="UniProtKB">
        <authorList>
            <consortium name="Ensembl"/>
        </authorList>
    </citation>
    <scope>IDENTIFICATION</scope>
</reference>
<dbReference type="Gene3D" id="2.60.40.820">
    <property type="entry name" value="Transcription factor, T-box"/>
    <property type="match status" value="1"/>
</dbReference>
<proteinExistence type="predicted"/>
<dbReference type="PANTHER" id="PTHR11267">
    <property type="entry name" value="T-BOX PROTEIN-RELATED"/>
    <property type="match status" value="1"/>
</dbReference>
<feature type="region of interest" description="Disordered" evidence="6">
    <location>
        <begin position="213"/>
        <end position="272"/>
    </location>
</feature>
<dbReference type="PRINTS" id="PR00937">
    <property type="entry name" value="TBOX"/>
</dbReference>
<evidence type="ECO:0000313" key="9">
    <source>
        <dbReference type="Proteomes" id="UP000694680"/>
    </source>
</evidence>
<dbReference type="AlphaFoldDB" id="A0A8C5HRG2"/>
<dbReference type="GO" id="GO:0001708">
    <property type="term" value="P:cell fate specification"/>
    <property type="evidence" value="ECO:0007669"/>
    <property type="project" value="TreeGrafter"/>
</dbReference>
<dbReference type="InterPro" id="IPR008967">
    <property type="entry name" value="p53-like_TF_DNA-bd_sf"/>
</dbReference>
<evidence type="ECO:0000259" key="7">
    <source>
        <dbReference type="PROSITE" id="PS50252"/>
    </source>
</evidence>
<dbReference type="Ensembl" id="ENSGWIT00000053604.1">
    <property type="protein sequence ID" value="ENSGWIP00000049598.1"/>
    <property type="gene ID" value="ENSGWIG00000024198.1"/>
</dbReference>
<evidence type="ECO:0000256" key="4">
    <source>
        <dbReference type="ARBA" id="ARBA00023242"/>
    </source>
</evidence>
<protein>
    <recommendedName>
        <fullName evidence="7">T-box domain-containing protein</fullName>
    </recommendedName>
</protein>
<name>A0A8C5HRG2_GOUWI</name>
<sequence>EALFSSTRSTDPEKGAGSSVRGVHWSGREENLQLEQECRGVRVSLENHRMWREFCRCRTEMVASNQGSRMFPYCRFSIAGLQPSRNYCLQLVLRLNHRNQFIWTGSNWEASGPAHTQVSGRPFTHPDSPAPGRHWMDSPVSFYRLKLTNGATQQEGAVPLTPNHRYLPTLLVLPADRETDKTLSFSFPQTEFMAVLSYQNKALSQLKVHYNPFSKGPAPLTPNSPRGRGRHTDSERRTGGGGAQPHPVKSLKSLLANHKERKCRAPPPNSLR</sequence>
<keyword evidence="2 5" id="KW-0238">DNA-binding</keyword>